<dbReference type="Proteomes" id="UP000019140">
    <property type="component" value="Unassembled WGS sequence"/>
</dbReference>
<dbReference type="Gene3D" id="1.10.10.1550">
    <property type="entry name" value="ROS/MUCR transcriptional regulator protein"/>
    <property type="match status" value="1"/>
</dbReference>
<dbReference type="Pfam" id="PF05443">
    <property type="entry name" value="ROS_MUCR"/>
    <property type="match status" value="1"/>
</dbReference>
<evidence type="ECO:0000313" key="2">
    <source>
        <dbReference type="EMBL" id="ETW99775.1"/>
    </source>
</evidence>
<sequence>MSQTLIEMAKELVTELIHVHRLAPSDATSLLHRTHETLLHLQQNETAKPEMQAAQPARAVAMSWKSSIGKRAVTCLECGAKFRQLSLRHLRKHDLNPRSYRIKYGIPSSQPLSARDATARRRELAQQVRPWELARAKRIGTNKPA</sequence>
<organism evidence="2 3">
    <name type="scientific">Candidatus Entotheonella gemina</name>
    <dbReference type="NCBI Taxonomy" id="1429439"/>
    <lineage>
        <taxon>Bacteria</taxon>
        <taxon>Pseudomonadati</taxon>
        <taxon>Nitrospinota/Tectimicrobiota group</taxon>
        <taxon>Candidatus Tectimicrobiota</taxon>
        <taxon>Candidatus Entotheonellia</taxon>
        <taxon>Candidatus Entotheonellales</taxon>
        <taxon>Candidatus Entotheonellaceae</taxon>
        <taxon>Candidatus Entotheonella</taxon>
    </lineage>
</organism>
<evidence type="ECO:0000256" key="1">
    <source>
        <dbReference type="ARBA" id="ARBA00007031"/>
    </source>
</evidence>
<dbReference type="GO" id="GO:0003677">
    <property type="term" value="F:DNA binding"/>
    <property type="evidence" value="ECO:0007669"/>
    <property type="project" value="InterPro"/>
</dbReference>
<comment type="similarity">
    <text evidence="1">Belongs to the ros/MucR family.</text>
</comment>
<evidence type="ECO:0008006" key="4">
    <source>
        <dbReference type="Google" id="ProtNLM"/>
    </source>
</evidence>
<comment type="caution">
    <text evidence="2">The sequence shown here is derived from an EMBL/GenBank/DDBJ whole genome shotgun (WGS) entry which is preliminary data.</text>
</comment>
<dbReference type="GO" id="GO:0008270">
    <property type="term" value="F:zinc ion binding"/>
    <property type="evidence" value="ECO:0007669"/>
    <property type="project" value="InterPro"/>
</dbReference>
<accession>W4LPY6</accession>
<name>W4LPY6_9BACT</name>
<dbReference type="AlphaFoldDB" id="W4LPY6"/>
<keyword evidence="3" id="KW-1185">Reference proteome</keyword>
<dbReference type="InterPro" id="IPR008807">
    <property type="entry name" value="ROS_MUCR"/>
</dbReference>
<evidence type="ECO:0000313" key="3">
    <source>
        <dbReference type="Proteomes" id="UP000019140"/>
    </source>
</evidence>
<gene>
    <name evidence="2" type="ORF">ETSY2_40240</name>
</gene>
<protein>
    <recommendedName>
        <fullName evidence="4">MucR family transcriptional regulator</fullName>
    </recommendedName>
</protein>
<dbReference type="GO" id="GO:0006355">
    <property type="term" value="P:regulation of DNA-templated transcription"/>
    <property type="evidence" value="ECO:0007669"/>
    <property type="project" value="InterPro"/>
</dbReference>
<proteinExistence type="inferred from homology"/>
<dbReference type="HOGENOM" id="CLU_106247_3_0_7"/>
<dbReference type="InterPro" id="IPR041920">
    <property type="entry name" value="ROS/MUCR_sf"/>
</dbReference>
<reference evidence="2 3" key="1">
    <citation type="journal article" date="2014" name="Nature">
        <title>An environmental bacterial taxon with a large and distinct metabolic repertoire.</title>
        <authorList>
            <person name="Wilson M.C."/>
            <person name="Mori T."/>
            <person name="Ruckert C."/>
            <person name="Uria A.R."/>
            <person name="Helf M.J."/>
            <person name="Takada K."/>
            <person name="Gernert C."/>
            <person name="Steffens U.A."/>
            <person name="Heycke N."/>
            <person name="Schmitt S."/>
            <person name="Rinke C."/>
            <person name="Helfrich E.J."/>
            <person name="Brachmann A.O."/>
            <person name="Gurgui C."/>
            <person name="Wakimoto T."/>
            <person name="Kracht M."/>
            <person name="Crusemann M."/>
            <person name="Hentschel U."/>
            <person name="Abe I."/>
            <person name="Matsunaga S."/>
            <person name="Kalinowski J."/>
            <person name="Takeyama H."/>
            <person name="Piel J."/>
        </authorList>
    </citation>
    <scope>NUCLEOTIDE SEQUENCE [LARGE SCALE GENOMIC DNA]</scope>
    <source>
        <strain evidence="3">TSY2</strain>
    </source>
</reference>
<dbReference type="EMBL" id="AZHX01001793">
    <property type="protein sequence ID" value="ETW99775.1"/>
    <property type="molecule type" value="Genomic_DNA"/>
</dbReference>